<accession>A0AAD9Q2U5</accession>
<keyword evidence="2" id="KW-1185">Reference proteome</keyword>
<evidence type="ECO:0000313" key="1">
    <source>
        <dbReference type="EMBL" id="KAK2553524.1"/>
    </source>
</evidence>
<sequence>MSPESFDFLLSKVGPLINKQATRSRQPTPAAERLALTIRYLASADSQQSMSFSYRMGKATVSNIIQETCQGIWDALNADYLRPATSTEEWKNIANE</sequence>
<dbReference type="Proteomes" id="UP001249851">
    <property type="component" value="Unassembled WGS sequence"/>
</dbReference>
<reference evidence="1" key="2">
    <citation type="journal article" date="2023" name="Science">
        <title>Genomic signatures of disease resistance in endangered staghorn corals.</title>
        <authorList>
            <person name="Vollmer S.V."/>
            <person name="Selwyn J.D."/>
            <person name="Despard B.A."/>
            <person name="Roesel C.L."/>
        </authorList>
    </citation>
    <scope>NUCLEOTIDE SEQUENCE</scope>
    <source>
        <strain evidence="1">K2</strain>
    </source>
</reference>
<comment type="caution">
    <text evidence="1">The sequence shown here is derived from an EMBL/GenBank/DDBJ whole genome shotgun (WGS) entry which is preliminary data.</text>
</comment>
<proteinExistence type="predicted"/>
<dbReference type="EMBL" id="JARQWQ010000076">
    <property type="protein sequence ID" value="KAK2553524.1"/>
    <property type="molecule type" value="Genomic_DNA"/>
</dbReference>
<organism evidence="1 2">
    <name type="scientific">Acropora cervicornis</name>
    <name type="common">Staghorn coral</name>
    <dbReference type="NCBI Taxonomy" id="6130"/>
    <lineage>
        <taxon>Eukaryota</taxon>
        <taxon>Metazoa</taxon>
        <taxon>Cnidaria</taxon>
        <taxon>Anthozoa</taxon>
        <taxon>Hexacorallia</taxon>
        <taxon>Scleractinia</taxon>
        <taxon>Astrocoeniina</taxon>
        <taxon>Acroporidae</taxon>
        <taxon>Acropora</taxon>
    </lineage>
</organism>
<dbReference type="AlphaFoldDB" id="A0AAD9Q2U5"/>
<gene>
    <name evidence="1" type="ORF">P5673_025009</name>
</gene>
<name>A0AAD9Q2U5_ACRCE</name>
<reference evidence="1" key="1">
    <citation type="journal article" date="2023" name="G3 (Bethesda)">
        <title>Whole genome assembly and annotation of the endangered Caribbean coral Acropora cervicornis.</title>
        <authorList>
            <person name="Selwyn J.D."/>
            <person name="Vollmer S.V."/>
        </authorList>
    </citation>
    <scope>NUCLEOTIDE SEQUENCE</scope>
    <source>
        <strain evidence="1">K2</strain>
    </source>
</reference>
<evidence type="ECO:0000313" key="2">
    <source>
        <dbReference type="Proteomes" id="UP001249851"/>
    </source>
</evidence>
<protein>
    <submittedName>
        <fullName evidence="1">Uncharacterized protein</fullName>
    </submittedName>
</protein>